<organism evidence="1 2">
    <name type="scientific">Solanum tuberosum</name>
    <name type="common">Potato</name>
    <dbReference type="NCBI Taxonomy" id="4113"/>
    <lineage>
        <taxon>Eukaryota</taxon>
        <taxon>Viridiplantae</taxon>
        <taxon>Streptophyta</taxon>
        <taxon>Embryophyta</taxon>
        <taxon>Tracheophyta</taxon>
        <taxon>Spermatophyta</taxon>
        <taxon>Magnoliopsida</taxon>
        <taxon>eudicotyledons</taxon>
        <taxon>Gunneridae</taxon>
        <taxon>Pentapetalae</taxon>
        <taxon>asterids</taxon>
        <taxon>lamiids</taxon>
        <taxon>Solanales</taxon>
        <taxon>Solanaceae</taxon>
        <taxon>Solanoideae</taxon>
        <taxon>Solaneae</taxon>
        <taxon>Solanum</taxon>
    </lineage>
</organism>
<reference evidence="1 2" key="1">
    <citation type="journal article" date="2021" name="bioRxiv">
        <title>Chromosome-scale and haplotype-resolved genome assembly of a tetraploid potato cultivar.</title>
        <authorList>
            <person name="Sun H."/>
            <person name="Jiao W.-B."/>
            <person name="Krause K."/>
            <person name="Campoy J.A."/>
            <person name="Goel M."/>
            <person name="Folz-Donahue K."/>
            <person name="Kukat C."/>
            <person name="Huettel B."/>
            <person name="Schneeberger K."/>
        </authorList>
    </citation>
    <scope>NUCLEOTIDE SEQUENCE [LARGE SCALE GENOMIC DNA]</scope>
    <source>
        <strain evidence="1">SolTubOtavaFocal</strain>
        <tissue evidence="1">Leaves</tissue>
    </source>
</reference>
<dbReference type="Proteomes" id="UP000826656">
    <property type="component" value="Unassembled WGS sequence"/>
</dbReference>
<evidence type="ECO:0000313" key="2">
    <source>
        <dbReference type="Proteomes" id="UP000826656"/>
    </source>
</evidence>
<protein>
    <submittedName>
        <fullName evidence="1">Uncharacterized protein</fullName>
    </submittedName>
</protein>
<keyword evidence="2" id="KW-1185">Reference proteome</keyword>
<gene>
    <name evidence="1" type="ORF">KY290_000957</name>
</gene>
<proteinExistence type="predicted"/>
<dbReference type="PANTHER" id="PTHR31973:SF113">
    <property type="entry name" value="PROTEIN FAR1-RELATED SEQUENCE 5-LIKE"/>
    <property type="match status" value="1"/>
</dbReference>
<dbReference type="PANTHER" id="PTHR31973">
    <property type="entry name" value="POLYPROTEIN, PUTATIVE-RELATED"/>
    <property type="match status" value="1"/>
</dbReference>
<name>A0ABQ7WKS3_SOLTU</name>
<sequence>MNSGGVVDENYDEGHEVISDLTYMVITENQIYKDKKTLMEVMRHYEVVQKFQFLMSRSNTVYTPKDIAKDMLKLHDVSLTYMQAWRVKEKALKLLRGDLTESYAKLRGYLYILEQIYPGSVLSLKRKEGESLLYAFVALKACIRGWEYCWPVVVVDGAALRGAYGGTMLTASTMDP</sequence>
<evidence type="ECO:0000313" key="1">
    <source>
        <dbReference type="EMBL" id="KAH0781359.1"/>
    </source>
</evidence>
<accession>A0ABQ7WKS3</accession>
<comment type="caution">
    <text evidence="1">The sequence shown here is derived from an EMBL/GenBank/DDBJ whole genome shotgun (WGS) entry which is preliminary data.</text>
</comment>
<dbReference type="EMBL" id="JAIVGD010000001">
    <property type="protein sequence ID" value="KAH0781359.1"/>
    <property type="molecule type" value="Genomic_DNA"/>
</dbReference>